<dbReference type="SMART" id="SM00717">
    <property type="entry name" value="SANT"/>
    <property type="match status" value="2"/>
</dbReference>
<comment type="caution">
    <text evidence="10">The sequence shown here is derived from an EMBL/GenBank/DDBJ whole genome shotgun (WGS) entry which is preliminary data.</text>
</comment>
<evidence type="ECO:0000259" key="9">
    <source>
        <dbReference type="PROSITE" id="PS51294"/>
    </source>
</evidence>
<dbReference type="Pfam" id="PF00249">
    <property type="entry name" value="Myb_DNA-binding"/>
    <property type="match status" value="1"/>
</dbReference>
<organism evidence="10 11">
    <name type="scientific">Rhododendron griersonianum</name>
    <dbReference type="NCBI Taxonomy" id="479676"/>
    <lineage>
        <taxon>Eukaryota</taxon>
        <taxon>Viridiplantae</taxon>
        <taxon>Streptophyta</taxon>
        <taxon>Embryophyta</taxon>
        <taxon>Tracheophyta</taxon>
        <taxon>Spermatophyta</taxon>
        <taxon>Magnoliopsida</taxon>
        <taxon>eudicotyledons</taxon>
        <taxon>Gunneridae</taxon>
        <taxon>Pentapetalae</taxon>
        <taxon>asterids</taxon>
        <taxon>Ericales</taxon>
        <taxon>Ericaceae</taxon>
        <taxon>Ericoideae</taxon>
        <taxon>Rhodoreae</taxon>
        <taxon>Rhododendron</taxon>
    </lineage>
</organism>
<keyword evidence="3" id="KW-0238">DNA-binding</keyword>
<feature type="region of interest" description="Disordered" evidence="6">
    <location>
        <begin position="136"/>
        <end position="157"/>
    </location>
</feature>
<dbReference type="Proteomes" id="UP000823749">
    <property type="component" value="Chromosome 10"/>
</dbReference>
<dbReference type="InterPro" id="IPR017930">
    <property type="entry name" value="Myb_dom"/>
</dbReference>
<evidence type="ECO:0000256" key="1">
    <source>
        <dbReference type="ARBA" id="ARBA00004123"/>
    </source>
</evidence>
<gene>
    <name evidence="10" type="ORF">RHGRI_030345</name>
</gene>
<keyword evidence="5" id="KW-0539">Nucleus</keyword>
<comment type="subcellular location">
    <subcellularLocation>
        <location evidence="1">Nucleus</location>
    </subcellularLocation>
</comment>
<dbReference type="CDD" id="cd00167">
    <property type="entry name" value="SANT"/>
    <property type="match status" value="2"/>
</dbReference>
<evidence type="ECO:0000313" key="10">
    <source>
        <dbReference type="EMBL" id="KAG5529932.1"/>
    </source>
</evidence>
<sequence>MEWTFEENKVFENAIAEFNLDSPDIFQKIAFRIPGKTIGQVIEHYEALVEDVEMIESGRIPLPDYKDTKNDESKRQNNNSGHLNRRKGIPWTKEEHENFLIGLDKFGRGDWKSISRYSVKSRTPTQVASHAQKHFLRLEKGSNDHQNVKSTSKATAS</sequence>
<feature type="compositionally biased region" description="Polar residues" evidence="6">
    <location>
        <begin position="148"/>
        <end position="157"/>
    </location>
</feature>
<dbReference type="PANTHER" id="PTHR44042">
    <property type="entry name" value="DUPLICATED HOMEODOMAIN-LIKE SUPERFAMILY PROTEIN-RELATED"/>
    <property type="match status" value="1"/>
</dbReference>
<accession>A0AAV6IMP7</accession>
<dbReference type="AlphaFoldDB" id="A0AAV6IMP7"/>
<dbReference type="PROSITE" id="PS51293">
    <property type="entry name" value="SANT"/>
    <property type="match status" value="1"/>
</dbReference>
<evidence type="ECO:0000256" key="5">
    <source>
        <dbReference type="ARBA" id="ARBA00023242"/>
    </source>
</evidence>
<feature type="compositionally biased region" description="Basic and acidic residues" evidence="6">
    <location>
        <begin position="136"/>
        <end position="147"/>
    </location>
</feature>
<dbReference type="GO" id="GO:0003677">
    <property type="term" value="F:DNA binding"/>
    <property type="evidence" value="ECO:0007669"/>
    <property type="project" value="UniProtKB-KW"/>
</dbReference>
<name>A0AAV6IMP7_9ERIC</name>
<evidence type="ECO:0000259" key="8">
    <source>
        <dbReference type="PROSITE" id="PS51293"/>
    </source>
</evidence>
<dbReference type="Gene3D" id="1.10.10.60">
    <property type="entry name" value="Homeodomain-like"/>
    <property type="match status" value="2"/>
</dbReference>
<protein>
    <submittedName>
        <fullName evidence="10">Uncharacterized protein</fullName>
    </submittedName>
</protein>
<evidence type="ECO:0000256" key="6">
    <source>
        <dbReference type="SAM" id="MobiDB-lite"/>
    </source>
</evidence>
<dbReference type="GO" id="GO:0048262">
    <property type="term" value="P:determination of dorsal/ventral asymmetry"/>
    <property type="evidence" value="ECO:0007669"/>
    <property type="project" value="UniProtKB-ARBA"/>
</dbReference>
<dbReference type="InterPro" id="IPR009057">
    <property type="entry name" value="Homeodomain-like_sf"/>
</dbReference>
<evidence type="ECO:0000256" key="3">
    <source>
        <dbReference type="ARBA" id="ARBA00023125"/>
    </source>
</evidence>
<keyword evidence="2" id="KW-0805">Transcription regulation</keyword>
<evidence type="ECO:0000256" key="2">
    <source>
        <dbReference type="ARBA" id="ARBA00023015"/>
    </source>
</evidence>
<dbReference type="InterPro" id="IPR017884">
    <property type="entry name" value="SANT_dom"/>
</dbReference>
<reference evidence="10" key="1">
    <citation type="submission" date="2020-08" db="EMBL/GenBank/DDBJ databases">
        <title>Plant Genome Project.</title>
        <authorList>
            <person name="Zhang R.-G."/>
        </authorList>
    </citation>
    <scope>NUCLEOTIDE SEQUENCE</scope>
    <source>
        <strain evidence="10">WSP0</strain>
        <tissue evidence="10">Leaf</tissue>
    </source>
</reference>
<feature type="domain" description="HTH myb-type" evidence="9">
    <location>
        <begin position="83"/>
        <end position="139"/>
    </location>
</feature>
<evidence type="ECO:0000313" key="11">
    <source>
        <dbReference type="Proteomes" id="UP000823749"/>
    </source>
</evidence>
<dbReference type="InterPro" id="IPR006447">
    <property type="entry name" value="Myb_dom_plants"/>
</dbReference>
<dbReference type="NCBIfam" id="TIGR01557">
    <property type="entry name" value="myb_SHAQKYF"/>
    <property type="match status" value="1"/>
</dbReference>
<feature type="domain" description="Myb-like" evidence="7">
    <location>
        <begin position="90"/>
        <end position="135"/>
    </location>
</feature>
<dbReference type="SUPFAM" id="SSF46689">
    <property type="entry name" value="Homeodomain-like"/>
    <property type="match status" value="2"/>
</dbReference>
<evidence type="ECO:0000259" key="7">
    <source>
        <dbReference type="PROSITE" id="PS50090"/>
    </source>
</evidence>
<dbReference type="EMBL" id="JACTNZ010000010">
    <property type="protein sequence ID" value="KAG5529932.1"/>
    <property type="molecule type" value="Genomic_DNA"/>
</dbReference>
<evidence type="ECO:0000256" key="4">
    <source>
        <dbReference type="ARBA" id="ARBA00023163"/>
    </source>
</evidence>
<dbReference type="InterPro" id="IPR001005">
    <property type="entry name" value="SANT/Myb"/>
</dbReference>
<dbReference type="FunFam" id="1.10.10.60:FF:000009">
    <property type="entry name" value="transcription factor MYB1R1"/>
    <property type="match status" value="1"/>
</dbReference>
<feature type="domain" description="SANT" evidence="8">
    <location>
        <begin position="91"/>
        <end position="143"/>
    </location>
</feature>
<keyword evidence="11" id="KW-1185">Reference proteome</keyword>
<dbReference type="PROSITE" id="PS50090">
    <property type="entry name" value="MYB_LIKE"/>
    <property type="match status" value="1"/>
</dbReference>
<dbReference type="PANTHER" id="PTHR44042:SF54">
    <property type="entry name" value="MYB-LIKE DNA-BINDING DOMAIN, SHAQKYF CLASS PROTEIN"/>
    <property type="match status" value="1"/>
</dbReference>
<proteinExistence type="predicted"/>
<dbReference type="FunFam" id="1.10.10.60:FF:000154">
    <property type="entry name" value="Transcription factor SRM1"/>
    <property type="match status" value="1"/>
</dbReference>
<feature type="compositionally biased region" description="Basic and acidic residues" evidence="6">
    <location>
        <begin position="64"/>
        <end position="75"/>
    </location>
</feature>
<dbReference type="GO" id="GO:0005634">
    <property type="term" value="C:nucleus"/>
    <property type="evidence" value="ECO:0007669"/>
    <property type="project" value="UniProtKB-SubCell"/>
</dbReference>
<keyword evidence="4" id="KW-0804">Transcription</keyword>
<dbReference type="GO" id="GO:0009908">
    <property type="term" value="P:flower development"/>
    <property type="evidence" value="ECO:0007669"/>
    <property type="project" value="UniProtKB-ARBA"/>
</dbReference>
<dbReference type="PROSITE" id="PS51294">
    <property type="entry name" value="HTH_MYB"/>
    <property type="match status" value="1"/>
</dbReference>
<feature type="region of interest" description="Disordered" evidence="6">
    <location>
        <begin position="60"/>
        <end position="90"/>
    </location>
</feature>